<evidence type="ECO:0000313" key="2">
    <source>
        <dbReference type="Proteomes" id="UP000254808"/>
    </source>
</evidence>
<dbReference type="Proteomes" id="UP000254808">
    <property type="component" value="Chromosome"/>
</dbReference>
<accession>A0A345UMB8</accession>
<dbReference type="EMBL" id="CP027806">
    <property type="protein sequence ID" value="AXJ01620.1"/>
    <property type="molecule type" value="Genomic_DNA"/>
</dbReference>
<sequence length="152" mass="16561">MYPHKSKSYIWGNKAVIITALINSPLERGGPCMSPLGLQYHEQFVYPFKAPMLAGRGVEMLPEGMIPFTTTATFNWAPYGRKPKINHKPVIPETPTQKQVAAQKHSQRYPGSANFSLRPCQTPAPQRCTGLCGTGIPSEKKIAAGLGLVDPG</sequence>
<name>A0A345UMB8_9BACT</name>
<protein>
    <submittedName>
        <fullName evidence="1">Uncharacterized protein</fullName>
    </submittedName>
</protein>
<reference evidence="1 2" key="1">
    <citation type="submission" date="2018-03" db="EMBL/GenBank/DDBJ databases">
        <title>Phenotypic and genomic properties of Cyclonatronum proteinivorum gen. nov., sp. nov., a haloalkaliphilic bacteroidete from soda lakes possessing Na+-translocating rhodopsin.</title>
        <authorList>
            <person name="Toshchakov S.V."/>
            <person name="Korzhenkov A."/>
            <person name="Samarov N.I."/>
            <person name="Kublanov I.V."/>
            <person name="Muntyan M.S."/>
            <person name="Sorokin D.Y."/>
        </authorList>
    </citation>
    <scope>NUCLEOTIDE SEQUENCE [LARGE SCALE GENOMIC DNA]</scope>
    <source>
        <strain evidence="1 2">Omega</strain>
    </source>
</reference>
<dbReference type="KEGG" id="cprv:CYPRO_2378"/>
<keyword evidence="2" id="KW-1185">Reference proteome</keyword>
<proteinExistence type="predicted"/>
<gene>
    <name evidence="1" type="ORF">CYPRO_2378</name>
</gene>
<evidence type="ECO:0000313" key="1">
    <source>
        <dbReference type="EMBL" id="AXJ01620.1"/>
    </source>
</evidence>
<dbReference type="AlphaFoldDB" id="A0A345UMB8"/>
<organism evidence="1 2">
    <name type="scientific">Cyclonatronum proteinivorum</name>
    <dbReference type="NCBI Taxonomy" id="1457365"/>
    <lineage>
        <taxon>Bacteria</taxon>
        <taxon>Pseudomonadati</taxon>
        <taxon>Balneolota</taxon>
        <taxon>Balneolia</taxon>
        <taxon>Balneolales</taxon>
        <taxon>Cyclonatronaceae</taxon>
        <taxon>Cyclonatronum</taxon>
    </lineage>
</organism>